<sequence length="113" mass="13130">MAIKYDLKDNNGKTPRNAGQIIKELLQNQSEISLTEFFQIAGESNTRVRCKKIRLDIDKSASLPQEESNFMVTERMKRQIHEKKYLLGELVVPKSFEKSVIKEKNLEKEVFTV</sequence>
<reference evidence="2" key="2">
    <citation type="submission" date="2025-08" db="UniProtKB">
        <authorList>
            <consortium name="RefSeq"/>
        </authorList>
    </citation>
    <scope>IDENTIFICATION</scope>
</reference>
<reference evidence="1" key="1">
    <citation type="submission" date="2025-05" db="UniProtKB">
        <authorList>
            <consortium name="RefSeq"/>
        </authorList>
    </citation>
    <scope>NUCLEOTIDE SEQUENCE [LARGE SCALE GENOMIC DNA]</scope>
</reference>
<evidence type="ECO:0000313" key="1">
    <source>
        <dbReference type="Proteomes" id="UP001652625"/>
    </source>
</evidence>
<protein>
    <submittedName>
        <fullName evidence="2">Uncharacterized protein LOC136077122</fullName>
    </submittedName>
</protein>
<gene>
    <name evidence="2" type="primary">LOC136077122</name>
</gene>
<keyword evidence="1" id="KW-1185">Reference proteome</keyword>
<accession>A0ABM4BFT7</accession>
<dbReference type="GeneID" id="136077122"/>
<dbReference type="RefSeq" id="XP_065647833.1">
    <property type="nucleotide sequence ID" value="XM_065791761.1"/>
</dbReference>
<evidence type="ECO:0000313" key="2">
    <source>
        <dbReference type="RefSeq" id="XP_065647833.1"/>
    </source>
</evidence>
<organism evidence="1 2">
    <name type="scientific">Hydra vulgaris</name>
    <name type="common">Hydra</name>
    <name type="synonym">Hydra attenuata</name>
    <dbReference type="NCBI Taxonomy" id="6087"/>
    <lineage>
        <taxon>Eukaryota</taxon>
        <taxon>Metazoa</taxon>
        <taxon>Cnidaria</taxon>
        <taxon>Hydrozoa</taxon>
        <taxon>Hydroidolina</taxon>
        <taxon>Anthoathecata</taxon>
        <taxon>Aplanulata</taxon>
        <taxon>Hydridae</taxon>
        <taxon>Hydra</taxon>
    </lineage>
</organism>
<dbReference type="Proteomes" id="UP001652625">
    <property type="component" value="Chromosome 02"/>
</dbReference>
<name>A0ABM4BFT7_HYDVU</name>
<proteinExistence type="predicted"/>